<dbReference type="Proteomes" id="UP000231279">
    <property type="component" value="Unassembled WGS sequence"/>
</dbReference>
<keyword evidence="2" id="KW-1185">Reference proteome</keyword>
<sequence length="51" mass="5857">MCITTREGGRNVWWLQDQEIHKANRGFGIDYHTLTLGRGQRPPQKCTTPST</sequence>
<dbReference type="AlphaFoldDB" id="A0A2G9FZ64"/>
<evidence type="ECO:0000313" key="2">
    <source>
        <dbReference type="Proteomes" id="UP000231279"/>
    </source>
</evidence>
<name>A0A2G9FZ64_9LAMI</name>
<evidence type="ECO:0000313" key="1">
    <source>
        <dbReference type="EMBL" id="PIM98231.1"/>
    </source>
</evidence>
<dbReference type="EMBL" id="NKXS01008604">
    <property type="protein sequence ID" value="PIM98231.1"/>
    <property type="molecule type" value="Genomic_DNA"/>
</dbReference>
<proteinExistence type="predicted"/>
<gene>
    <name evidence="1" type="ORF">CDL12_29293</name>
</gene>
<comment type="caution">
    <text evidence="1">The sequence shown here is derived from an EMBL/GenBank/DDBJ whole genome shotgun (WGS) entry which is preliminary data.</text>
</comment>
<protein>
    <submittedName>
        <fullName evidence="1">Uncharacterized protein</fullName>
    </submittedName>
</protein>
<organism evidence="1 2">
    <name type="scientific">Handroanthus impetiginosus</name>
    <dbReference type="NCBI Taxonomy" id="429701"/>
    <lineage>
        <taxon>Eukaryota</taxon>
        <taxon>Viridiplantae</taxon>
        <taxon>Streptophyta</taxon>
        <taxon>Embryophyta</taxon>
        <taxon>Tracheophyta</taxon>
        <taxon>Spermatophyta</taxon>
        <taxon>Magnoliopsida</taxon>
        <taxon>eudicotyledons</taxon>
        <taxon>Gunneridae</taxon>
        <taxon>Pentapetalae</taxon>
        <taxon>asterids</taxon>
        <taxon>lamiids</taxon>
        <taxon>Lamiales</taxon>
        <taxon>Bignoniaceae</taxon>
        <taxon>Crescentiina</taxon>
        <taxon>Tabebuia alliance</taxon>
        <taxon>Handroanthus</taxon>
    </lineage>
</organism>
<accession>A0A2G9FZ64</accession>
<reference evidence="2" key="1">
    <citation type="journal article" date="2018" name="Gigascience">
        <title>Genome assembly of the Pink Ipe (Handroanthus impetiginosus, Bignoniaceae), a highly valued, ecologically keystone Neotropical timber forest tree.</title>
        <authorList>
            <person name="Silva-Junior O.B."/>
            <person name="Grattapaglia D."/>
            <person name="Novaes E."/>
            <person name="Collevatti R.G."/>
        </authorList>
    </citation>
    <scope>NUCLEOTIDE SEQUENCE [LARGE SCALE GENOMIC DNA]</scope>
    <source>
        <strain evidence="2">cv. UFG-1</strain>
    </source>
</reference>